<keyword evidence="1" id="KW-1015">Disulfide bond</keyword>
<evidence type="ECO:0000256" key="3">
    <source>
        <dbReference type="SAM" id="MobiDB-lite"/>
    </source>
</evidence>
<accession>A0ABQ9TWK1</accession>
<keyword evidence="6" id="KW-1185">Reference proteome</keyword>
<dbReference type="Proteomes" id="UP001266305">
    <property type="component" value="Unassembled WGS sequence"/>
</dbReference>
<evidence type="ECO:0000259" key="4">
    <source>
        <dbReference type="PROSITE" id="PS50835"/>
    </source>
</evidence>
<feature type="region of interest" description="Disordered" evidence="3">
    <location>
        <begin position="1"/>
        <end position="20"/>
    </location>
</feature>
<dbReference type="InterPro" id="IPR050412">
    <property type="entry name" value="Ig-like_Receptors_ImmuneReg"/>
</dbReference>
<dbReference type="SUPFAM" id="SSF48726">
    <property type="entry name" value="Immunoglobulin"/>
    <property type="match status" value="1"/>
</dbReference>
<reference evidence="5 6" key="1">
    <citation type="submission" date="2023-05" db="EMBL/GenBank/DDBJ databases">
        <title>B98-5 Cell Line De Novo Hybrid Assembly: An Optical Mapping Approach.</title>
        <authorList>
            <person name="Kananen K."/>
            <person name="Auerbach J.A."/>
            <person name="Kautto E."/>
            <person name="Blachly J.S."/>
        </authorList>
    </citation>
    <scope>NUCLEOTIDE SEQUENCE [LARGE SCALE GENOMIC DNA]</scope>
    <source>
        <strain evidence="5">B95-8</strain>
        <tissue evidence="5">Cell line</tissue>
    </source>
</reference>
<dbReference type="InterPro" id="IPR003599">
    <property type="entry name" value="Ig_sub"/>
</dbReference>
<dbReference type="Gene3D" id="2.60.40.10">
    <property type="entry name" value="Immunoglobulins"/>
    <property type="match status" value="1"/>
</dbReference>
<organism evidence="5 6">
    <name type="scientific">Saguinus oedipus</name>
    <name type="common">Cotton-top tamarin</name>
    <name type="synonym">Oedipomidas oedipus</name>
    <dbReference type="NCBI Taxonomy" id="9490"/>
    <lineage>
        <taxon>Eukaryota</taxon>
        <taxon>Metazoa</taxon>
        <taxon>Chordata</taxon>
        <taxon>Craniata</taxon>
        <taxon>Vertebrata</taxon>
        <taxon>Euteleostomi</taxon>
        <taxon>Mammalia</taxon>
        <taxon>Eutheria</taxon>
        <taxon>Euarchontoglires</taxon>
        <taxon>Primates</taxon>
        <taxon>Haplorrhini</taxon>
        <taxon>Platyrrhini</taxon>
        <taxon>Cebidae</taxon>
        <taxon>Callitrichinae</taxon>
        <taxon>Saguinus</taxon>
    </lineage>
</organism>
<evidence type="ECO:0000313" key="5">
    <source>
        <dbReference type="EMBL" id="KAK2089144.1"/>
    </source>
</evidence>
<dbReference type="Pfam" id="PF13895">
    <property type="entry name" value="Ig_2"/>
    <property type="match status" value="1"/>
</dbReference>
<dbReference type="InterPro" id="IPR013783">
    <property type="entry name" value="Ig-like_fold"/>
</dbReference>
<dbReference type="SMART" id="SM00409">
    <property type="entry name" value="IG"/>
    <property type="match status" value="1"/>
</dbReference>
<sequence length="138" mass="15219">MQAENFPKPTLRAEPGSTITQESPVTLRCQGSPETQEYHLYREKKAASWITWIPQELVKKGQFPIQSIAWEHAGQYRCRYYSRTGWSKLSDPLELVVTGERHSGVPAPGSALRKGSALRGISLSQPSPGDDVGGVIPT</sequence>
<protein>
    <submittedName>
        <fullName evidence="5">Leukocyte immunoglobulin-like receptor sub A member 3</fullName>
    </submittedName>
</protein>
<gene>
    <name evidence="5" type="primary">LILRA3_6</name>
    <name evidence="5" type="ORF">P7K49_035051</name>
</gene>
<evidence type="ECO:0000256" key="2">
    <source>
        <dbReference type="ARBA" id="ARBA00023319"/>
    </source>
</evidence>
<dbReference type="InterPro" id="IPR036179">
    <property type="entry name" value="Ig-like_dom_sf"/>
</dbReference>
<dbReference type="PANTHER" id="PTHR11738:SF86">
    <property type="entry name" value="LEUKOCYTE IMMUNOGLOBULIN-LIKE RECEPTOR SUBFAMILY A MEMBER 2"/>
    <property type="match status" value="1"/>
</dbReference>
<keyword evidence="2" id="KW-0393">Immunoglobulin domain</keyword>
<evidence type="ECO:0000256" key="1">
    <source>
        <dbReference type="ARBA" id="ARBA00023157"/>
    </source>
</evidence>
<dbReference type="PANTHER" id="PTHR11738">
    <property type="entry name" value="MHC CLASS I NK CELL RECEPTOR"/>
    <property type="match status" value="1"/>
</dbReference>
<proteinExistence type="predicted"/>
<evidence type="ECO:0000313" key="6">
    <source>
        <dbReference type="Proteomes" id="UP001266305"/>
    </source>
</evidence>
<feature type="region of interest" description="Disordered" evidence="3">
    <location>
        <begin position="119"/>
        <end position="138"/>
    </location>
</feature>
<feature type="domain" description="Ig-like" evidence="4">
    <location>
        <begin position="7"/>
        <end position="79"/>
    </location>
</feature>
<dbReference type="CDD" id="cd05751">
    <property type="entry name" value="IgC2_D1_LILR_KIR_like"/>
    <property type="match status" value="1"/>
</dbReference>
<name>A0ABQ9TWK1_SAGOE</name>
<dbReference type="PROSITE" id="PS50835">
    <property type="entry name" value="IG_LIKE"/>
    <property type="match status" value="1"/>
</dbReference>
<dbReference type="EMBL" id="JASSZA010000019">
    <property type="protein sequence ID" value="KAK2089144.1"/>
    <property type="molecule type" value="Genomic_DNA"/>
</dbReference>
<dbReference type="InterPro" id="IPR007110">
    <property type="entry name" value="Ig-like_dom"/>
</dbReference>
<comment type="caution">
    <text evidence="5">The sequence shown here is derived from an EMBL/GenBank/DDBJ whole genome shotgun (WGS) entry which is preliminary data.</text>
</comment>